<proteinExistence type="predicted"/>
<gene>
    <name evidence="1" type="ORF">SAMN04488108_0983</name>
</gene>
<dbReference type="AlphaFoldDB" id="A0A1M7Z748"/>
<name>A0A1M7Z748_9BACT</name>
<dbReference type="RefSeq" id="WP_073570601.1">
    <property type="nucleotide sequence ID" value="NZ_FRXN01000001.1"/>
</dbReference>
<keyword evidence="2" id="KW-1185">Reference proteome</keyword>
<organism evidence="1 2">
    <name type="scientific">Algoriphagus zhangzhouensis</name>
    <dbReference type="NCBI Taxonomy" id="1073327"/>
    <lineage>
        <taxon>Bacteria</taxon>
        <taxon>Pseudomonadati</taxon>
        <taxon>Bacteroidota</taxon>
        <taxon>Cytophagia</taxon>
        <taxon>Cytophagales</taxon>
        <taxon>Cyclobacteriaceae</taxon>
        <taxon>Algoriphagus</taxon>
    </lineage>
</organism>
<protein>
    <submittedName>
        <fullName evidence="1">Uncharacterized protein</fullName>
    </submittedName>
</protein>
<dbReference type="EMBL" id="FRXN01000001">
    <property type="protein sequence ID" value="SHO60721.1"/>
    <property type="molecule type" value="Genomic_DNA"/>
</dbReference>
<dbReference type="OrthoDB" id="2575320at2"/>
<dbReference type="STRING" id="1073327.SAMN04488108_0983"/>
<dbReference type="Proteomes" id="UP000184609">
    <property type="component" value="Unassembled WGS sequence"/>
</dbReference>
<accession>A0A1M7Z748</accession>
<sequence length="183" mass="21456">MIDHSKLLDLELWSNEELIRKQNRLKLIFHELLGELGNEFSNQTLQDLHFPSKGKKVTQGNDLIGLPYQVLDLIRDFDFDQGLNIRVLNWFGKGIYLFVLCGKEAFQDWDLKSLDFELCQAPSPWDYSEIIEKSSLKNEELTYIQWFKELPIDPETSNSLFLWKKEIESILISAKAFLAKKEN</sequence>
<evidence type="ECO:0000313" key="2">
    <source>
        <dbReference type="Proteomes" id="UP000184609"/>
    </source>
</evidence>
<evidence type="ECO:0000313" key="1">
    <source>
        <dbReference type="EMBL" id="SHO60721.1"/>
    </source>
</evidence>
<reference evidence="2" key="1">
    <citation type="submission" date="2016-12" db="EMBL/GenBank/DDBJ databases">
        <authorList>
            <person name="Varghese N."/>
            <person name="Submissions S."/>
        </authorList>
    </citation>
    <scope>NUCLEOTIDE SEQUENCE [LARGE SCALE GENOMIC DNA]</scope>
    <source>
        <strain evidence="2">DSM 25035</strain>
    </source>
</reference>